<dbReference type="RefSeq" id="XP_053021012.1">
    <property type="nucleotide sequence ID" value="XM_053170608.1"/>
</dbReference>
<dbReference type="Proteomes" id="UP001164743">
    <property type="component" value="Chromosome 6A"/>
</dbReference>
<accession>A0ABY7CNA2</accession>
<evidence type="ECO:0000313" key="1">
    <source>
        <dbReference type="EMBL" id="WAQ85457.1"/>
    </source>
</evidence>
<sequence length="66" mass="7389">MQGEGTIHPPSEAADFYRPYCWAKRGPWSTPRGLYYASGVMRRTGGIPKTHRELTEGSVKTNALLH</sequence>
<reference evidence="1" key="1">
    <citation type="submission" date="2022-10" db="EMBL/GenBank/DDBJ databases">
        <title>Puccinia triticina Genome sequencing and assembly.</title>
        <authorList>
            <person name="Li C."/>
        </authorList>
    </citation>
    <scope>NUCLEOTIDE SEQUENCE</scope>
    <source>
        <strain evidence="1">Pt15</strain>
    </source>
</reference>
<proteinExistence type="predicted"/>
<organism evidence="1 2">
    <name type="scientific">Puccinia triticina</name>
    <dbReference type="NCBI Taxonomy" id="208348"/>
    <lineage>
        <taxon>Eukaryota</taxon>
        <taxon>Fungi</taxon>
        <taxon>Dikarya</taxon>
        <taxon>Basidiomycota</taxon>
        <taxon>Pucciniomycotina</taxon>
        <taxon>Pucciniomycetes</taxon>
        <taxon>Pucciniales</taxon>
        <taxon>Pucciniaceae</taxon>
        <taxon>Puccinia</taxon>
    </lineage>
</organism>
<dbReference type="EMBL" id="CP110426">
    <property type="protein sequence ID" value="WAQ85457.1"/>
    <property type="molecule type" value="Genomic_DNA"/>
</dbReference>
<gene>
    <name evidence="1" type="ORF">PtA15_6A85</name>
</gene>
<protein>
    <submittedName>
        <fullName evidence="1">Uncharacterized protein</fullName>
    </submittedName>
</protein>
<keyword evidence="2" id="KW-1185">Reference proteome</keyword>
<name>A0ABY7CNA2_9BASI</name>
<dbReference type="GeneID" id="77811492"/>
<evidence type="ECO:0000313" key="2">
    <source>
        <dbReference type="Proteomes" id="UP001164743"/>
    </source>
</evidence>